<accession>A0A0F8Z7Q2</accession>
<proteinExistence type="predicted"/>
<reference evidence="1" key="1">
    <citation type="journal article" date="2015" name="Nature">
        <title>Complex archaea that bridge the gap between prokaryotes and eukaryotes.</title>
        <authorList>
            <person name="Spang A."/>
            <person name="Saw J.H."/>
            <person name="Jorgensen S.L."/>
            <person name="Zaremba-Niedzwiedzka K."/>
            <person name="Martijn J."/>
            <person name="Lind A.E."/>
            <person name="van Eijk R."/>
            <person name="Schleper C."/>
            <person name="Guy L."/>
            <person name="Ettema T.J."/>
        </authorList>
    </citation>
    <scope>NUCLEOTIDE SEQUENCE</scope>
</reference>
<comment type="caution">
    <text evidence="1">The sequence shown here is derived from an EMBL/GenBank/DDBJ whole genome shotgun (WGS) entry which is preliminary data.</text>
</comment>
<dbReference type="AlphaFoldDB" id="A0A0F8Z7Q2"/>
<evidence type="ECO:0000313" key="1">
    <source>
        <dbReference type="EMBL" id="KKK56141.1"/>
    </source>
</evidence>
<sequence>MARKVVKIAVTTTGIAGVAVGSAIASIPGGVAELLSYDVKYTSQPGTVDVTLTAEQPNGVTKTLATLTSQNTDLAMRRPLEAGVDSVGADLADTTKSPNLVKPLVFGTLKVAVAQGDAATDAVIVTVVLNVL</sequence>
<gene>
    <name evidence="1" type="ORF">LCGC14_3067510</name>
</gene>
<name>A0A0F8Z7Q2_9ZZZZ</name>
<organism evidence="1">
    <name type="scientific">marine sediment metagenome</name>
    <dbReference type="NCBI Taxonomy" id="412755"/>
    <lineage>
        <taxon>unclassified sequences</taxon>
        <taxon>metagenomes</taxon>
        <taxon>ecological metagenomes</taxon>
    </lineage>
</organism>
<protein>
    <submittedName>
        <fullName evidence="1">Uncharacterized protein</fullName>
    </submittedName>
</protein>
<dbReference type="EMBL" id="LAZR01065138">
    <property type="protein sequence ID" value="KKK56141.1"/>
    <property type="molecule type" value="Genomic_DNA"/>
</dbReference>